<dbReference type="EMBL" id="AVPG01000002">
    <property type="protein sequence ID" value="KGX88506.1"/>
    <property type="molecule type" value="Genomic_DNA"/>
</dbReference>
<dbReference type="Pfam" id="PF03755">
    <property type="entry name" value="YicC-like_N"/>
    <property type="match status" value="1"/>
</dbReference>
<dbReference type="STRING" id="1385512.N784_07505"/>
<keyword evidence="4" id="KW-0378">Hydrolase</keyword>
<feature type="domain" description="Endoribonuclease YicC-like C-terminal" evidence="7">
    <location>
        <begin position="174"/>
        <end position="291"/>
    </location>
</feature>
<dbReference type="Pfam" id="PF08340">
    <property type="entry name" value="YicC-like_C"/>
    <property type="match status" value="1"/>
</dbReference>
<organism evidence="8 9">
    <name type="scientific">Pontibacillus litoralis JSM 072002</name>
    <dbReference type="NCBI Taxonomy" id="1385512"/>
    <lineage>
        <taxon>Bacteria</taxon>
        <taxon>Bacillati</taxon>
        <taxon>Bacillota</taxon>
        <taxon>Bacilli</taxon>
        <taxon>Bacillales</taxon>
        <taxon>Bacillaceae</taxon>
        <taxon>Pontibacillus</taxon>
    </lineage>
</organism>
<evidence type="ECO:0000256" key="3">
    <source>
        <dbReference type="ARBA" id="ARBA00022759"/>
    </source>
</evidence>
<dbReference type="PANTHER" id="PTHR30636:SF3">
    <property type="entry name" value="UPF0701 PROTEIN YICC"/>
    <property type="match status" value="1"/>
</dbReference>
<feature type="domain" description="Endoribonuclease YicC-like N-terminal" evidence="6">
    <location>
        <begin position="1"/>
        <end position="153"/>
    </location>
</feature>
<evidence type="ECO:0000256" key="5">
    <source>
        <dbReference type="ARBA" id="ARBA00035648"/>
    </source>
</evidence>
<comment type="similarity">
    <text evidence="5">Belongs to the YicC/YloC family.</text>
</comment>
<dbReference type="PANTHER" id="PTHR30636">
    <property type="entry name" value="UPF0701 PROTEIN YICC"/>
    <property type="match status" value="1"/>
</dbReference>
<dbReference type="Proteomes" id="UP000030401">
    <property type="component" value="Unassembled WGS sequence"/>
</dbReference>
<comment type="cofactor">
    <cofactor evidence="1">
        <name>a divalent metal cation</name>
        <dbReference type="ChEBI" id="CHEBI:60240"/>
    </cofactor>
</comment>
<evidence type="ECO:0008006" key="10">
    <source>
        <dbReference type="Google" id="ProtNLM"/>
    </source>
</evidence>
<proteinExistence type="inferred from homology"/>
<keyword evidence="2" id="KW-0540">Nuclease</keyword>
<dbReference type="InterPro" id="IPR013551">
    <property type="entry name" value="YicC-like_C"/>
</dbReference>
<name>A0A0A5G5Y4_9BACI</name>
<dbReference type="GO" id="GO:0016787">
    <property type="term" value="F:hydrolase activity"/>
    <property type="evidence" value="ECO:0007669"/>
    <property type="project" value="UniProtKB-KW"/>
</dbReference>
<sequence length="291" mass="34458">MKSMTGYGRHTVTIEDTMITIEVKTVNHRFLDISTKIPRSLLYLEGEIHKRIKQYIQRGKVDVYVTFEGSGFLSKQIQMDWALLDQWMSQLEHAKKRYKLQGEVNIDALTTLPEVMTLQEKENYEPFEGELLQYLDIALQHVSDMRKKEGQALCNDLEQRLERIRSILYDMMSRRKIVIQMTRERILKRMEEYVDVNGLEEETRMYQEIALMAEKGDITEELTRLFSHLEQFCELLQVKEPIGRQLEFIVQEIQREMNTIGSKSNDTEISLWVVQLKSETEKIKEQIQNVE</sequence>
<evidence type="ECO:0000256" key="1">
    <source>
        <dbReference type="ARBA" id="ARBA00001968"/>
    </source>
</evidence>
<evidence type="ECO:0000256" key="2">
    <source>
        <dbReference type="ARBA" id="ARBA00022722"/>
    </source>
</evidence>
<dbReference type="eggNOG" id="COG1561">
    <property type="taxonomic scope" value="Bacteria"/>
</dbReference>
<evidence type="ECO:0000259" key="7">
    <source>
        <dbReference type="Pfam" id="PF08340"/>
    </source>
</evidence>
<evidence type="ECO:0000256" key="4">
    <source>
        <dbReference type="ARBA" id="ARBA00022801"/>
    </source>
</evidence>
<evidence type="ECO:0000259" key="6">
    <source>
        <dbReference type="Pfam" id="PF03755"/>
    </source>
</evidence>
<accession>A0A0A5G5Y4</accession>
<dbReference type="AlphaFoldDB" id="A0A0A5G5Y4"/>
<dbReference type="GO" id="GO:0004521">
    <property type="term" value="F:RNA endonuclease activity"/>
    <property type="evidence" value="ECO:0007669"/>
    <property type="project" value="InterPro"/>
</dbReference>
<keyword evidence="9" id="KW-1185">Reference proteome</keyword>
<evidence type="ECO:0000313" key="9">
    <source>
        <dbReference type="Proteomes" id="UP000030401"/>
    </source>
</evidence>
<dbReference type="NCBIfam" id="TIGR00255">
    <property type="entry name" value="YicC/YloC family endoribonuclease"/>
    <property type="match status" value="1"/>
</dbReference>
<comment type="caution">
    <text evidence="8">The sequence shown here is derived from an EMBL/GenBank/DDBJ whole genome shotgun (WGS) entry which is preliminary data.</text>
</comment>
<dbReference type="InterPro" id="IPR005229">
    <property type="entry name" value="YicC/YloC-like"/>
</dbReference>
<reference evidence="8 9" key="1">
    <citation type="submission" date="2013-08" db="EMBL/GenBank/DDBJ databases">
        <authorList>
            <person name="Huang J."/>
            <person name="Wang G."/>
        </authorList>
    </citation>
    <scope>NUCLEOTIDE SEQUENCE [LARGE SCALE GENOMIC DNA]</scope>
    <source>
        <strain evidence="8 9">JSM 072002</strain>
    </source>
</reference>
<evidence type="ECO:0000313" key="8">
    <source>
        <dbReference type="EMBL" id="KGX88506.1"/>
    </source>
</evidence>
<keyword evidence="3" id="KW-0255">Endonuclease</keyword>
<protein>
    <recommendedName>
        <fullName evidence="10">Stress-induced protein</fullName>
    </recommendedName>
</protein>
<dbReference type="InterPro" id="IPR013527">
    <property type="entry name" value="YicC-like_N"/>
</dbReference>
<gene>
    <name evidence="8" type="ORF">N784_07505</name>
</gene>